<evidence type="ECO:0000313" key="2">
    <source>
        <dbReference type="Proteomes" id="UP000821837"/>
    </source>
</evidence>
<keyword evidence="2" id="KW-1185">Reference proteome</keyword>
<sequence length="149" mass="16010">MPQPHGAGQPVLLSSDSGKSYAVDLWSAVGMLADSWKAVTQQTLRNCFRHASFLLDAETTVSPRVDSMCDELPPADIAFDDLHAAGVSITAGITFEGFADADEYLELCAELTDDEIIQVTSDDSDTETEEAAPTQPMSLELTRALTLTL</sequence>
<dbReference type="Proteomes" id="UP000821837">
    <property type="component" value="Unassembled WGS sequence"/>
</dbReference>
<organism evidence="1 2">
    <name type="scientific">Rhipicephalus sanguineus</name>
    <name type="common">Brown dog tick</name>
    <name type="synonym">Ixodes sanguineus</name>
    <dbReference type="NCBI Taxonomy" id="34632"/>
    <lineage>
        <taxon>Eukaryota</taxon>
        <taxon>Metazoa</taxon>
        <taxon>Ecdysozoa</taxon>
        <taxon>Arthropoda</taxon>
        <taxon>Chelicerata</taxon>
        <taxon>Arachnida</taxon>
        <taxon>Acari</taxon>
        <taxon>Parasitiformes</taxon>
        <taxon>Ixodida</taxon>
        <taxon>Ixodoidea</taxon>
        <taxon>Ixodidae</taxon>
        <taxon>Rhipicephalinae</taxon>
        <taxon>Rhipicephalus</taxon>
        <taxon>Rhipicephalus</taxon>
    </lineage>
</organism>
<gene>
    <name evidence="1" type="ORF">HPB52_004157</name>
</gene>
<dbReference type="VEuPathDB" id="VectorBase:RSAN_049997"/>
<comment type="caution">
    <text evidence="1">The sequence shown here is derived from an EMBL/GenBank/DDBJ whole genome shotgun (WGS) entry which is preliminary data.</text>
</comment>
<protein>
    <submittedName>
        <fullName evidence="1">Uncharacterized protein</fullName>
    </submittedName>
</protein>
<reference evidence="1" key="2">
    <citation type="submission" date="2021-09" db="EMBL/GenBank/DDBJ databases">
        <authorList>
            <person name="Jia N."/>
            <person name="Wang J."/>
            <person name="Shi W."/>
            <person name="Du L."/>
            <person name="Sun Y."/>
            <person name="Zhan W."/>
            <person name="Jiang J."/>
            <person name="Wang Q."/>
            <person name="Zhang B."/>
            <person name="Ji P."/>
            <person name="Sakyi L.B."/>
            <person name="Cui X."/>
            <person name="Yuan T."/>
            <person name="Jiang B."/>
            <person name="Yang W."/>
            <person name="Lam T.T.-Y."/>
            <person name="Chang Q."/>
            <person name="Ding S."/>
            <person name="Wang X."/>
            <person name="Zhu J."/>
            <person name="Ruan X."/>
            <person name="Zhao L."/>
            <person name="Wei J."/>
            <person name="Que T."/>
            <person name="Du C."/>
            <person name="Cheng J."/>
            <person name="Dai P."/>
            <person name="Han X."/>
            <person name="Huang E."/>
            <person name="Gao Y."/>
            <person name="Liu J."/>
            <person name="Shao H."/>
            <person name="Ye R."/>
            <person name="Li L."/>
            <person name="Wei W."/>
            <person name="Wang X."/>
            <person name="Wang C."/>
            <person name="Huo Q."/>
            <person name="Li W."/>
            <person name="Guo W."/>
            <person name="Chen H."/>
            <person name="Chen S."/>
            <person name="Zhou L."/>
            <person name="Zhou L."/>
            <person name="Ni X."/>
            <person name="Tian J."/>
            <person name="Zhou Y."/>
            <person name="Sheng Y."/>
            <person name="Liu T."/>
            <person name="Pan Y."/>
            <person name="Xia L."/>
            <person name="Li J."/>
            <person name="Zhao F."/>
            <person name="Cao W."/>
        </authorList>
    </citation>
    <scope>NUCLEOTIDE SEQUENCE</scope>
    <source>
        <strain evidence="1">Rsan-2018</strain>
        <tissue evidence="1">Larvae</tissue>
    </source>
</reference>
<dbReference type="AlphaFoldDB" id="A0A9D4PU09"/>
<name>A0A9D4PU09_RHISA</name>
<reference evidence="1" key="1">
    <citation type="journal article" date="2020" name="Cell">
        <title>Large-Scale Comparative Analyses of Tick Genomes Elucidate Their Genetic Diversity and Vector Capacities.</title>
        <authorList>
            <consortium name="Tick Genome and Microbiome Consortium (TIGMIC)"/>
            <person name="Jia N."/>
            <person name="Wang J."/>
            <person name="Shi W."/>
            <person name="Du L."/>
            <person name="Sun Y."/>
            <person name="Zhan W."/>
            <person name="Jiang J.F."/>
            <person name="Wang Q."/>
            <person name="Zhang B."/>
            <person name="Ji P."/>
            <person name="Bell-Sakyi L."/>
            <person name="Cui X.M."/>
            <person name="Yuan T.T."/>
            <person name="Jiang B.G."/>
            <person name="Yang W.F."/>
            <person name="Lam T.T."/>
            <person name="Chang Q.C."/>
            <person name="Ding S.J."/>
            <person name="Wang X.J."/>
            <person name="Zhu J.G."/>
            <person name="Ruan X.D."/>
            <person name="Zhao L."/>
            <person name="Wei J.T."/>
            <person name="Ye R.Z."/>
            <person name="Que T.C."/>
            <person name="Du C.H."/>
            <person name="Zhou Y.H."/>
            <person name="Cheng J.X."/>
            <person name="Dai P.F."/>
            <person name="Guo W.B."/>
            <person name="Han X.H."/>
            <person name="Huang E.J."/>
            <person name="Li L.F."/>
            <person name="Wei W."/>
            <person name="Gao Y.C."/>
            <person name="Liu J.Z."/>
            <person name="Shao H.Z."/>
            <person name="Wang X."/>
            <person name="Wang C.C."/>
            <person name="Yang T.C."/>
            <person name="Huo Q.B."/>
            <person name="Li W."/>
            <person name="Chen H.Y."/>
            <person name="Chen S.E."/>
            <person name="Zhou L.G."/>
            <person name="Ni X.B."/>
            <person name="Tian J.H."/>
            <person name="Sheng Y."/>
            <person name="Liu T."/>
            <person name="Pan Y.S."/>
            <person name="Xia L.Y."/>
            <person name="Li J."/>
            <person name="Zhao F."/>
            <person name="Cao W.C."/>
        </authorList>
    </citation>
    <scope>NUCLEOTIDE SEQUENCE</scope>
    <source>
        <strain evidence="1">Rsan-2018</strain>
    </source>
</reference>
<evidence type="ECO:0000313" key="1">
    <source>
        <dbReference type="EMBL" id="KAH7955840.1"/>
    </source>
</evidence>
<dbReference type="EMBL" id="JABSTV010001250">
    <property type="protein sequence ID" value="KAH7955840.1"/>
    <property type="molecule type" value="Genomic_DNA"/>
</dbReference>
<proteinExistence type="predicted"/>
<accession>A0A9D4PU09</accession>